<evidence type="ECO:0000256" key="6">
    <source>
        <dbReference type="PIRNR" id="PIRNR002889"/>
    </source>
</evidence>
<dbReference type="GO" id="GO:0030694">
    <property type="term" value="C:bacterial-type flagellum basal body, rod"/>
    <property type="evidence" value="ECO:0007669"/>
    <property type="project" value="InterPro"/>
</dbReference>
<feature type="domain" description="Flagellar basal body rod protein N-terminal" evidence="7">
    <location>
        <begin position="20"/>
        <end position="39"/>
    </location>
</feature>
<evidence type="ECO:0000256" key="2">
    <source>
        <dbReference type="ARBA" id="ARBA00009677"/>
    </source>
</evidence>
<keyword evidence="9" id="KW-1185">Reference proteome</keyword>
<dbReference type="AlphaFoldDB" id="A0AAJ0U1B3"/>
<dbReference type="RefSeq" id="WP_200344183.1">
    <property type="nucleotide sequence ID" value="NZ_NRSJ01000002.1"/>
</dbReference>
<dbReference type="PIRSF" id="PIRSF002889">
    <property type="entry name" value="Rod_FlgB"/>
    <property type="match status" value="1"/>
</dbReference>
<evidence type="ECO:0000313" key="9">
    <source>
        <dbReference type="Proteomes" id="UP001296776"/>
    </source>
</evidence>
<organism evidence="8 9">
    <name type="scientific">Halochromatium glycolicum</name>
    <dbReference type="NCBI Taxonomy" id="85075"/>
    <lineage>
        <taxon>Bacteria</taxon>
        <taxon>Pseudomonadati</taxon>
        <taxon>Pseudomonadota</taxon>
        <taxon>Gammaproteobacteria</taxon>
        <taxon>Chromatiales</taxon>
        <taxon>Chromatiaceae</taxon>
        <taxon>Halochromatium</taxon>
    </lineage>
</organism>
<reference evidence="8" key="2">
    <citation type="journal article" date="2020" name="Microorganisms">
        <title>Osmotic Adaptation and Compatible Solute Biosynthesis of Phototrophic Bacteria as Revealed from Genome Analyses.</title>
        <authorList>
            <person name="Imhoff J.F."/>
            <person name="Rahn T."/>
            <person name="Kunzel S."/>
            <person name="Keller A."/>
            <person name="Neulinger S.C."/>
        </authorList>
    </citation>
    <scope>NUCLEOTIDE SEQUENCE</scope>
    <source>
        <strain evidence="8">DSM 11080</strain>
    </source>
</reference>
<evidence type="ECO:0000256" key="5">
    <source>
        <dbReference type="ARBA" id="ARBA00024934"/>
    </source>
</evidence>
<accession>A0AAJ0U1B3</accession>
<evidence type="ECO:0000256" key="4">
    <source>
        <dbReference type="ARBA" id="ARBA00023143"/>
    </source>
</evidence>
<dbReference type="EMBL" id="NRSJ01000002">
    <property type="protein sequence ID" value="MBK1703322.1"/>
    <property type="molecule type" value="Genomic_DNA"/>
</dbReference>
<comment type="subunit">
    <text evidence="6">The basal body constitutes a major portion of the flagellar organelle and consists of a number of rings mounted on a central rod.</text>
</comment>
<dbReference type="Proteomes" id="UP001296776">
    <property type="component" value="Unassembled WGS sequence"/>
</dbReference>
<evidence type="ECO:0000256" key="3">
    <source>
        <dbReference type="ARBA" id="ARBA00014376"/>
    </source>
</evidence>
<dbReference type="InterPro" id="IPR006300">
    <property type="entry name" value="FlgB"/>
</dbReference>
<protein>
    <recommendedName>
        <fullName evidence="3 6">Flagellar basal body rod protein FlgB</fullName>
    </recommendedName>
</protein>
<dbReference type="GO" id="GO:0071973">
    <property type="term" value="P:bacterial-type flagellum-dependent cell motility"/>
    <property type="evidence" value="ECO:0007669"/>
    <property type="project" value="InterPro"/>
</dbReference>
<comment type="subcellular location">
    <subcellularLocation>
        <location evidence="1 6">Bacterial flagellum basal body</location>
    </subcellularLocation>
</comment>
<sequence length="140" mass="15846">MIDQLAAAFDYQQKVVALHQERHEILASNIANADTPNYKARDIDFASELKKAVEGERRTSTEGLALERTSVRHIAGQAESLSSLDDNLMYRIPAQPSLDANTVEMDQERTQFLDNAMRYRIGLTLVNRRIQGLKEAMQPE</sequence>
<dbReference type="NCBIfam" id="TIGR01396">
    <property type="entry name" value="FlgB"/>
    <property type="match status" value="1"/>
</dbReference>
<keyword evidence="4 6" id="KW-0975">Bacterial flagellum</keyword>
<evidence type="ECO:0000313" key="8">
    <source>
        <dbReference type="EMBL" id="MBK1703322.1"/>
    </source>
</evidence>
<reference evidence="8" key="1">
    <citation type="submission" date="2017-08" db="EMBL/GenBank/DDBJ databases">
        <authorList>
            <person name="Imhoff J.F."/>
            <person name="Rahn T."/>
            <person name="Kuenzel S."/>
            <person name="Neulinger S.C."/>
        </authorList>
    </citation>
    <scope>NUCLEOTIDE SEQUENCE</scope>
    <source>
        <strain evidence="8">DSM 11080</strain>
    </source>
</reference>
<dbReference type="PANTHER" id="PTHR30435">
    <property type="entry name" value="FLAGELLAR PROTEIN"/>
    <property type="match status" value="1"/>
</dbReference>
<evidence type="ECO:0000259" key="7">
    <source>
        <dbReference type="Pfam" id="PF00460"/>
    </source>
</evidence>
<keyword evidence="8" id="KW-0966">Cell projection</keyword>
<proteinExistence type="inferred from homology"/>
<evidence type="ECO:0000256" key="1">
    <source>
        <dbReference type="ARBA" id="ARBA00004117"/>
    </source>
</evidence>
<dbReference type="Pfam" id="PF00460">
    <property type="entry name" value="Flg_bb_rod"/>
    <property type="match status" value="1"/>
</dbReference>
<keyword evidence="8" id="KW-0969">Cilium</keyword>
<comment type="caution">
    <text evidence="8">The sequence shown here is derived from an EMBL/GenBank/DDBJ whole genome shotgun (WGS) entry which is preliminary data.</text>
</comment>
<comment type="similarity">
    <text evidence="2 6">Belongs to the flagella basal body rod proteins family.</text>
</comment>
<dbReference type="PANTHER" id="PTHR30435:SF12">
    <property type="entry name" value="FLAGELLAR BASAL BODY ROD PROTEIN FLGB"/>
    <property type="match status" value="1"/>
</dbReference>
<keyword evidence="8" id="KW-0282">Flagellum</keyword>
<dbReference type="InterPro" id="IPR001444">
    <property type="entry name" value="Flag_bb_rod_N"/>
</dbReference>
<name>A0AAJ0U1B3_9GAMM</name>
<gene>
    <name evidence="8" type="ORF">CKO40_01830</name>
</gene>
<comment type="function">
    <text evidence="5 6">Structural component of flagellum, the bacterial motility apparatus. Part of the rod structure of flagellar basal body.</text>
</comment>